<evidence type="ECO:0000313" key="8">
    <source>
        <dbReference type="EMBL" id="MCI4658325.1"/>
    </source>
</evidence>
<dbReference type="RefSeq" id="WP_243012070.1">
    <property type="nucleotide sequence ID" value="NZ_JALGAR010000002.1"/>
</dbReference>
<evidence type="ECO:0000313" key="9">
    <source>
        <dbReference type="Proteomes" id="UP001165341"/>
    </source>
</evidence>
<feature type="active site" description="Proton acceptor" evidence="4">
    <location>
        <position position="381"/>
    </location>
</feature>
<evidence type="ECO:0000256" key="4">
    <source>
        <dbReference type="PIRSR" id="PIRSR000429-1"/>
    </source>
</evidence>
<dbReference type="InterPro" id="IPR020617">
    <property type="entry name" value="Thiolase_C"/>
</dbReference>
<proteinExistence type="inferred from homology"/>
<keyword evidence="3 5" id="KW-0012">Acyltransferase</keyword>
<accession>A0AA41UFU4</accession>
<dbReference type="PANTHER" id="PTHR43365">
    <property type="entry name" value="BLR7806 PROTEIN"/>
    <property type="match status" value="1"/>
</dbReference>
<evidence type="ECO:0000256" key="1">
    <source>
        <dbReference type="ARBA" id="ARBA00010982"/>
    </source>
</evidence>
<feature type="active site" description="Acyl-thioester intermediate" evidence="4">
    <location>
        <position position="92"/>
    </location>
</feature>
<evidence type="ECO:0000256" key="2">
    <source>
        <dbReference type="ARBA" id="ARBA00022679"/>
    </source>
</evidence>
<keyword evidence="9" id="KW-1185">Reference proteome</keyword>
<evidence type="ECO:0000256" key="5">
    <source>
        <dbReference type="RuleBase" id="RU003557"/>
    </source>
</evidence>
<dbReference type="PANTHER" id="PTHR43365:SF1">
    <property type="entry name" value="ACETYL-COA C-ACYLTRANSFERASE"/>
    <property type="match status" value="1"/>
</dbReference>
<evidence type="ECO:0000259" key="7">
    <source>
        <dbReference type="Pfam" id="PF02803"/>
    </source>
</evidence>
<dbReference type="AlphaFoldDB" id="A0AA41UFU4"/>
<dbReference type="InterPro" id="IPR020616">
    <property type="entry name" value="Thiolase_N"/>
</dbReference>
<dbReference type="Proteomes" id="UP001165341">
    <property type="component" value="Unassembled WGS sequence"/>
</dbReference>
<reference evidence="8" key="1">
    <citation type="submission" date="2022-03" db="EMBL/GenBank/DDBJ databases">
        <title>Cryobacterium sp. nov. strain ZS14-85, isolated from Antarctic soil.</title>
        <authorList>
            <person name="Li J."/>
            <person name="Niu G."/>
        </authorList>
    </citation>
    <scope>NUCLEOTIDE SEQUENCE</scope>
    <source>
        <strain evidence="8">ZS14-85</strain>
    </source>
</reference>
<feature type="active site" description="Proton acceptor" evidence="4">
    <location>
        <position position="351"/>
    </location>
</feature>
<organism evidence="8 9">
    <name type="scientific">Cryobacterium zhongshanensis</name>
    <dbReference type="NCBI Taxonomy" id="2928153"/>
    <lineage>
        <taxon>Bacteria</taxon>
        <taxon>Bacillati</taxon>
        <taxon>Actinomycetota</taxon>
        <taxon>Actinomycetes</taxon>
        <taxon>Micrococcales</taxon>
        <taxon>Microbacteriaceae</taxon>
        <taxon>Cryobacterium</taxon>
    </lineage>
</organism>
<sequence length="395" mass="40850">MSNEAVIIDVVRTPSGRGKPNGALAGMHPADLLAGVLAELVRRNDLDPALVDDVIGGCVTQAGEQGYNVTRTALLSAGFPESVPGTTIDRQCGSSQQAASFAAQGVIAGSYDIVIACGVESMSRVPLGSSLRAGQDPSGRLLHERYPSGLVGQGVSAELITRRWGLTRTELDEYAARSHLLAADAIGRGDFDRALVPVRLPDGSTVTTDETVRPGTTAAGLAALPPAFRTDALAARFPDLEWHTTAGNSSPLTDGASAVLIMSAARAAELGCTPRARFDSFAVTGSDPLLMLTGVIPATRRILARSGLDLDDLDAYEVNEAFACVPLVWARELGADPARLNPAGGAIALGHALGSSGTRLLGTLLGTLERTGGRFGLQTMCEGGGMANATIIERL</sequence>
<feature type="domain" description="Thiolase C-terminal" evidence="7">
    <location>
        <begin position="273"/>
        <end position="394"/>
    </location>
</feature>
<comment type="caution">
    <text evidence="8">The sequence shown here is derived from an EMBL/GenBank/DDBJ whole genome shotgun (WGS) entry which is preliminary data.</text>
</comment>
<dbReference type="CDD" id="cd00751">
    <property type="entry name" value="thiolase"/>
    <property type="match status" value="1"/>
</dbReference>
<feature type="domain" description="Thiolase N-terminal" evidence="6">
    <location>
        <begin position="6"/>
        <end position="264"/>
    </location>
</feature>
<dbReference type="GO" id="GO:0016747">
    <property type="term" value="F:acyltransferase activity, transferring groups other than amino-acyl groups"/>
    <property type="evidence" value="ECO:0007669"/>
    <property type="project" value="InterPro"/>
</dbReference>
<dbReference type="NCBIfam" id="TIGR01930">
    <property type="entry name" value="AcCoA-C-Actrans"/>
    <property type="match status" value="1"/>
</dbReference>
<dbReference type="EMBL" id="JALGAR010000002">
    <property type="protein sequence ID" value="MCI4658325.1"/>
    <property type="molecule type" value="Genomic_DNA"/>
</dbReference>
<comment type="similarity">
    <text evidence="1 5">Belongs to the thiolase-like superfamily. Thiolase family.</text>
</comment>
<name>A0AA41UFU4_9MICO</name>
<dbReference type="InterPro" id="IPR016039">
    <property type="entry name" value="Thiolase-like"/>
</dbReference>
<dbReference type="PIRSF" id="PIRSF000429">
    <property type="entry name" value="Ac-CoA_Ac_transf"/>
    <property type="match status" value="1"/>
</dbReference>
<dbReference type="Gene3D" id="3.40.47.10">
    <property type="match status" value="2"/>
</dbReference>
<gene>
    <name evidence="8" type="ORF">MQH31_10955</name>
</gene>
<evidence type="ECO:0000256" key="3">
    <source>
        <dbReference type="ARBA" id="ARBA00023315"/>
    </source>
</evidence>
<keyword evidence="2 5" id="KW-0808">Transferase</keyword>
<dbReference type="SUPFAM" id="SSF53901">
    <property type="entry name" value="Thiolase-like"/>
    <property type="match status" value="2"/>
</dbReference>
<dbReference type="Pfam" id="PF02803">
    <property type="entry name" value="Thiolase_C"/>
    <property type="match status" value="1"/>
</dbReference>
<protein>
    <submittedName>
        <fullName evidence="8">Thiolase family protein</fullName>
    </submittedName>
</protein>
<evidence type="ECO:0000259" key="6">
    <source>
        <dbReference type="Pfam" id="PF00108"/>
    </source>
</evidence>
<dbReference type="Pfam" id="PF00108">
    <property type="entry name" value="Thiolase_N"/>
    <property type="match status" value="1"/>
</dbReference>
<dbReference type="InterPro" id="IPR002155">
    <property type="entry name" value="Thiolase"/>
</dbReference>